<name>A0A443NXH9_9MAGN</name>
<feature type="region of interest" description="Disordered" evidence="1">
    <location>
        <begin position="55"/>
        <end position="189"/>
    </location>
</feature>
<proteinExistence type="predicted"/>
<accession>A0A443NXH9</accession>
<feature type="compositionally biased region" description="Pro residues" evidence="1">
    <location>
        <begin position="154"/>
        <end position="182"/>
    </location>
</feature>
<feature type="region of interest" description="Disordered" evidence="1">
    <location>
        <begin position="211"/>
        <end position="284"/>
    </location>
</feature>
<evidence type="ECO:0000313" key="5">
    <source>
        <dbReference type="Proteomes" id="UP000283530"/>
    </source>
</evidence>
<evidence type="ECO:0000256" key="1">
    <source>
        <dbReference type="SAM" id="MobiDB-lite"/>
    </source>
</evidence>
<dbReference type="InterPro" id="IPR006868">
    <property type="entry name" value="DUF630"/>
</dbReference>
<reference evidence="4 5" key="1">
    <citation type="journal article" date="2019" name="Nat. Plants">
        <title>Stout camphor tree genome fills gaps in understanding of flowering plant genome evolution.</title>
        <authorList>
            <person name="Chaw S.M."/>
            <person name="Liu Y.C."/>
            <person name="Wu Y.W."/>
            <person name="Wang H.Y."/>
            <person name="Lin C.I."/>
            <person name="Wu C.S."/>
            <person name="Ke H.M."/>
            <person name="Chang L.Y."/>
            <person name="Hsu C.Y."/>
            <person name="Yang H.T."/>
            <person name="Sudianto E."/>
            <person name="Hsu M.H."/>
            <person name="Wu K.P."/>
            <person name="Wang L.N."/>
            <person name="Leebens-Mack J.H."/>
            <person name="Tsai I.J."/>
        </authorList>
    </citation>
    <scope>NUCLEOTIDE SEQUENCE [LARGE SCALE GENOMIC DNA]</scope>
    <source>
        <strain evidence="5">cv. Chaw 1501</strain>
        <tissue evidence="4">Young leaves</tissue>
    </source>
</reference>
<feature type="compositionally biased region" description="Basic and acidic residues" evidence="1">
    <location>
        <begin position="211"/>
        <end position="254"/>
    </location>
</feature>
<evidence type="ECO:0008006" key="6">
    <source>
        <dbReference type="Google" id="ProtNLM"/>
    </source>
</evidence>
<dbReference type="Proteomes" id="UP000283530">
    <property type="component" value="Unassembled WGS sequence"/>
</dbReference>
<dbReference type="InterPro" id="IPR006867">
    <property type="entry name" value="DUF632"/>
</dbReference>
<dbReference type="Pfam" id="PF04782">
    <property type="entry name" value="DUF632"/>
    <property type="match status" value="1"/>
</dbReference>
<comment type="caution">
    <text evidence="4">The sequence shown here is derived from an EMBL/GenBank/DDBJ whole genome shotgun (WGS) entry which is preliminary data.</text>
</comment>
<keyword evidence="5" id="KW-1185">Reference proteome</keyword>
<protein>
    <recommendedName>
        <fullName evidence="6">Nitrate regulatory gene2 protein</fullName>
    </recommendedName>
</protein>
<evidence type="ECO:0000259" key="3">
    <source>
        <dbReference type="Pfam" id="PF04783"/>
    </source>
</evidence>
<feature type="domain" description="DUF632" evidence="2">
    <location>
        <begin position="294"/>
        <end position="597"/>
    </location>
</feature>
<dbReference type="OrthoDB" id="674656at2759"/>
<dbReference type="EMBL" id="QPKB01000004">
    <property type="protein sequence ID" value="RWR83235.1"/>
    <property type="molecule type" value="Genomic_DNA"/>
</dbReference>
<feature type="domain" description="DUF630" evidence="3">
    <location>
        <begin position="1"/>
        <end position="59"/>
    </location>
</feature>
<sequence length="737" mass="83278">MGCAQSRIENEEAVSRCKDRKQYLRDAVAARSLLAASHSAHAVALKNAGAALGDYAQGEAEDNRSPPPFAHEPHIDPLPPPPPSADEPHIDSFPLPPPPLPDFSPSPLARSFSMPDLPPPRPAPDLTPAATIQEEDGGDDVHRNGEDAVEPEPEPTTPATPLPPPPPPSPPAKNRVVPPPEPRGVNAWDFFFSGIPEEFQGETLPQIEELETHVEEESKEVDREGEFKSREHENVDGSRDRSEKNVEKTPEKVVVEPPPNAAKKKHRSGGSISEVIGSEGSGEGKTAATAKKSLLQILIELDDHFLKASESTHEVSRMLEANRLHFHSNFVENQGYIDHSARVMRVITWSKPSKNAPNADGNNDIDKDEWETHATVLDKLLAWEKKLYDEVKASEIMKLEYQRKVSLLKKQKKRGSHPEALEKTKAAVCHLHTRYVVDMQSLDSTVSEIHRLRDHLLYPKLVDLVKGMDKMWETMHMNHDRQLMIVEDLRALDVSNVPKETSNQHHNRTRQLCRILGEWHSQFEKLMTHQKEYIQALNSWLKLALIPIETSLKEKASSPPSVQHPPILFLLRSWHEQFEKLPVELAKGAISSFSAVMDAILVHQEEELQQKDKYEEIKKEYTRKHRAFDEWYQKYMQRKLHGSSFDVADPDRTETGTNMNDPVAEKQFAVDTLKKRLDDETEAYHKQCKHVREKSLGSLKTHLPELFRAMSDFSLACTETYKKLQGISEPLANGCPN</sequence>
<dbReference type="PANTHER" id="PTHR21450">
    <property type="entry name" value="PROTEIN ALTERED PHOSPHATE STARVATION RESPONSE 1"/>
    <property type="match status" value="1"/>
</dbReference>
<feature type="compositionally biased region" description="Pro residues" evidence="1">
    <location>
        <begin position="94"/>
        <end position="104"/>
    </location>
</feature>
<dbReference type="AlphaFoldDB" id="A0A443NXH9"/>
<feature type="compositionally biased region" description="Low complexity" evidence="1">
    <location>
        <begin position="269"/>
        <end position="278"/>
    </location>
</feature>
<evidence type="ECO:0000313" key="4">
    <source>
        <dbReference type="EMBL" id="RWR83235.1"/>
    </source>
</evidence>
<organism evidence="4 5">
    <name type="scientific">Cinnamomum micranthum f. kanehirae</name>
    <dbReference type="NCBI Taxonomy" id="337451"/>
    <lineage>
        <taxon>Eukaryota</taxon>
        <taxon>Viridiplantae</taxon>
        <taxon>Streptophyta</taxon>
        <taxon>Embryophyta</taxon>
        <taxon>Tracheophyta</taxon>
        <taxon>Spermatophyta</taxon>
        <taxon>Magnoliopsida</taxon>
        <taxon>Magnoliidae</taxon>
        <taxon>Laurales</taxon>
        <taxon>Lauraceae</taxon>
        <taxon>Cinnamomum</taxon>
    </lineage>
</organism>
<dbReference type="STRING" id="337451.A0A443NXH9"/>
<feature type="compositionally biased region" description="Pro residues" evidence="1">
    <location>
        <begin position="116"/>
        <end position="125"/>
    </location>
</feature>
<gene>
    <name evidence="4" type="ORF">CKAN_01198400</name>
</gene>
<evidence type="ECO:0000259" key="2">
    <source>
        <dbReference type="Pfam" id="PF04782"/>
    </source>
</evidence>
<dbReference type="Pfam" id="PF04783">
    <property type="entry name" value="DUF630"/>
    <property type="match status" value="1"/>
</dbReference>
<dbReference type="PANTHER" id="PTHR21450:SF7">
    <property type="entry name" value="DNA LIGASE (DUF630 AND DUF632)"/>
    <property type="match status" value="1"/>
</dbReference>
<feature type="compositionally biased region" description="Pro residues" evidence="1">
    <location>
        <begin position="65"/>
        <end position="85"/>
    </location>
</feature>